<dbReference type="Gene3D" id="1.20.120.530">
    <property type="entry name" value="GntR ligand-binding domain-like"/>
    <property type="match status" value="1"/>
</dbReference>
<keyword evidence="6" id="KW-1185">Reference proteome</keyword>
<evidence type="ECO:0000313" key="6">
    <source>
        <dbReference type="Proteomes" id="UP000037267"/>
    </source>
</evidence>
<dbReference type="RefSeq" id="WP_235436091.1">
    <property type="nucleotide sequence ID" value="NZ_LGSS01000002.1"/>
</dbReference>
<evidence type="ECO:0000256" key="2">
    <source>
        <dbReference type="ARBA" id="ARBA00023125"/>
    </source>
</evidence>
<dbReference type="SUPFAM" id="SSF48008">
    <property type="entry name" value="GntR ligand-binding domain-like"/>
    <property type="match status" value="1"/>
</dbReference>
<dbReference type="SMART" id="SM00345">
    <property type="entry name" value="HTH_GNTR"/>
    <property type="match status" value="1"/>
</dbReference>
<dbReference type="SUPFAM" id="SSF46785">
    <property type="entry name" value="Winged helix' DNA-binding domain"/>
    <property type="match status" value="1"/>
</dbReference>
<dbReference type="GO" id="GO:0003700">
    <property type="term" value="F:DNA-binding transcription factor activity"/>
    <property type="evidence" value="ECO:0007669"/>
    <property type="project" value="InterPro"/>
</dbReference>
<dbReference type="InterPro" id="IPR036390">
    <property type="entry name" value="WH_DNA-bd_sf"/>
</dbReference>
<dbReference type="Gene3D" id="1.10.10.10">
    <property type="entry name" value="Winged helix-like DNA-binding domain superfamily/Winged helix DNA-binding domain"/>
    <property type="match status" value="1"/>
</dbReference>
<dbReference type="InterPro" id="IPR011711">
    <property type="entry name" value="GntR_C"/>
</dbReference>
<proteinExistence type="predicted"/>
<dbReference type="CDD" id="cd07377">
    <property type="entry name" value="WHTH_GntR"/>
    <property type="match status" value="1"/>
</dbReference>
<evidence type="ECO:0000256" key="1">
    <source>
        <dbReference type="ARBA" id="ARBA00023015"/>
    </source>
</evidence>
<gene>
    <name evidence="5" type="ORF">CLPU_2c02360</name>
</gene>
<protein>
    <submittedName>
        <fullName evidence="5">Transcriptional regulator</fullName>
    </submittedName>
</protein>
<organism evidence="5 6">
    <name type="scientific">Gottschalkia purinilytica</name>
    <name type="common">Clostridium purinilyticum</name>
    <dbReference type="NCBI Taxonomy" id="1503"/>
    <lineage>
        <taxon>Bacteria</taxon>
        <taxon>Bacillati</taxon>
        <taxon>Bacillota</taxon>
        <taxon>Tissierellia</taxon>
        <taxon>Tissierellales</taxon>
        <taxon>Gottschalkiaceae</taxon>
        <taxon>Gottschalkia</taxon>
    </lineage>
</organism>
<comment type="caution">
    <text evidence="5">The sequence shown here is derived from an EMBL/GenBank/DDBJ whole genome shotgun (WGS) entry which is preliminary data.</text>
</comment>
<sequence length="226" mass="26007">MLKDIEKINIEEYRPLRDIVFETLREAILNGKLKPGERVMEVQLAETLGVSRTPVREAIRKLELEGLLVMIPRKGAYVADVSLKDVLDVLEIRALLEGLAASLAAERMTEEEIEILEKKSQEFIDCVKAKDTEGMIDKDTEFHDVILRSAKNEKLTSIVEGLRDHVQRFRVIYFTEYDNGVELMKEHEKIKNAIKERESEEAKEASQDHIYSIGDYLAKKKTESQM</sequence>
<name>A0A0L0WE87_GOTPU</name>
<dbReference type="InterPro" id="IPR000485">
    <property type="entry name" value="AsnC-type_HTH_dom"/>
</dbReference>
<dbReference type="InterPro" id="IPR036388">
    <property type="entry name" value="WH-like_DNA-bd_sf"/>
</dbReference>
<dbReference type="STRING" id="1503.CLPU_2c02360"/>
<reference evidence="6" key="1">
    <citation type="submission" date="2015-07" db="EMBL/GenBank/DDBJ databases">
        <title>Draft genome sequence of the purine-degrading Gottschalkia purinilyticum DSM 1384 (formerly Clostridium purinilyticum).</title>
        <authorList>
            <person name="Poehlein A."/>
            <person name="Schiel-Bengelsdorf B."/>
            <person name="Bengelsdorf F.R."/>
            <person name="Daniel R."/>
            <person name="Duerre P."/>
        </authorList>
    </citation>
    <scope>NUCLEOTIDE SEQUENCE [LARGE SCALE GENOMIC DNA]</scope>
    <source>
        <strain evidence="6">DSM 1384</strain>
    </source>
</reference>
<dbReference type="Pfam" id="PF00392">
    <property type="entry name" value="GntR"/>
    <property type="match status" value="1"/>
</dbReference>
<dbReference type="PRINTS" id="PR00035">
    <property type="entry name" value="HTHGNTR"/>
</dbReference>
<dbReference type="PATRIC" id="fig|1503.3.peg.1732"/>
<keyword evidence="3" id="KW-0804">Transcription</keyword>
<feature type="domain" description="HTH gntR-type" evidence="4">
    <location>
        <begin position="14"/>
        <end position="81"/>
    </location>
</feature>
<dbReference type="PANTHER" id="PTHR43537:SF24">
    <property type="entry name" value="GLUCONATE OPERON TRANSCRIPTIONAL REPRESSOR"/>
    <property type="match status" value="1"/>
</dbReference>
<accession>A0A0L0WE87</accession>
<dbReference type="InterPro" id="IPR000524">
    <property type="entry name" value="Tscrpt_reg_HTH_GntR"/>
</dbReference>
<dbReference type="PRINTS" id="PR00033">
    <property type="entry name" value="HTHASNC"/>
</dbReference>
<dbReference type="SMART" id="SM00895">
    <property type="entry name" value="FCD"/>
    <property type="match status" value="1"/>
</dbReference>
<dbReference type="InterPro" id="IPR008920">
    <property type="entry name" value="TF_FadR/GntR_C"/>
</dbReference>
<evidence type="ECO:0000313" key="5">
    <source>
        <dbReference type="EMBL" id="KNF09784.1"/>
    </source>
</evidence>
<dbReference type="PROSITE" id="PS50949">
    <property type="entry name" value="HTH_GNTR"/>
    <property type="match status" value="1"/>
</dbReference>
<dbReference type="Pfam" id="PF07729">
    <property type="entry name" value="FCD"/>
    <property type="match status" value="1"/>
</dbReference>
<evidence type="ECO:0000256" key="3">
    <source>
        <dbReference type="ARBA" id="ARBA00023163"/>
    </source>
</evidence>
<dbReference type="AlphaFoldDB" id="A0A0L0WE87"/>
<keyword evidence="1" id="KW-0805">Transcription regulation</keyword>
<dbReference type="Proteomes" id="UP000037267">
    <property type="component" value="Unassembled WGS sequence"/>
</dbReference>
<dbReference type="EMBL" id="LGSS01000002">
    <property type="protein sequence ID" value="KNF09784.1"/>
    <property type="molecule type" value="Genomic_DNA"/>
</dbReference>
<keyword evidence="2" id="KW-0238">DNA-binding</keyword>
<evidence type="ECO:0000259" key="4">
    <source>
        <dbReference type="PROSITE" id="PS50949"/>
    </source>
</evidence>
<dbReference type="PANTHER" id="PTHR43537">
    <property type="entry name" value="TRANSCRIPTIONAL REGULATOR, GNTR FAMILY"/>
    <property type="match status" value="1"/>
</dbReference>
<dbReference type="GO" id="GO:0043565">
    <property type="term" value="F:sequence-specific DNA binding"/>
    <property type="evidence" value="ECO:0007669"/>
    <property type="project" value="InterPro"/>
</dbReference>